<feature type="compositionally biased region" description="Polar residues" evidence="1">
    <location>
        <begin position="131"/>
        <end position="147"/>
    </location>
</feature>
<comment type="caution">
    <text evidence="2">The sequence shown here is derived from an EMBL/GenBank/DDBJ whole genome shotgun (WGS) entry which is preliminary data.</text>
</comment>
<proteinExistence type="predicted"/>
<dbReference type="AlphaFoldDB" id="A0A9J6DQX3"/>
<evidence type="ECO:0000313" key="2">
    <source>
        <dbReference type="EMBL" id="KAH8024499.1"/>
    </source>
</evidence>
<keyword evidence="3" id="KW-1185">Reference proteome</keyword>
<dbReference type="Proteomes" id="UP000821866">
    <property type="component" value="Chromosome 6"/>
</dbReference>
<evidence type="ECO:0000256" key="1">
    <source>
        <dbReference type="SAM" id="MobiDB-lite"/>
    </source>
</evidence>
<feature type="region of interest" description="Disordered" evidence="1">
    <location>
        <begin position="116"/>
        <end position="158"/>
    </location>
</feature>
<name>A0A9J6DQX3_RHIMP</name>
<evidence type="ECO:0000313" key="3">
    <source>
        <dbReference type="Proteomes" id="UP000821866"/>
    </source>
</evidence>
<dbReference type="EMBL" id="JABSTU010000008">
    <property type="protein sequence ID" value="KAH8024499.1"/>
    <property type="molecule type" value="Genomic_DNA"/>
</dbReference>
<reference evidence="2" key="1">
    <citation type="journal article" date="2020" name="Cell">
        <title>Large-Scale Comparative Analyses of Tick Genomes Elucidate Their Genetic Diversity and Vector Capacities.</title>
        <authorList>
            <consortium name="Tick Genome and Microbiome Consortium (TIGMIC)"/>
            <person name="Jia N."/>
            <person name="Wang J."/>
            <person name="Shi W."/>
            <person name="Du L."/>
            <person name="Sun Y."/>
            <person name="Zhan W."/>
            <person name="Jiang J.F."/>
            <person name="Wang Q."/>
            <person name="Zhang B."/>
            <person name="Ji P."/>
            <person name="Bell-Sakyi L."/>
            <person name="Cui X.M."/>
            <person name="Yuan T.T."/>
            <person name="Jiang B.G."/>
            <person name="Yang W.F."/>
            <person name="Lam T.T."/>
            <person name="Chang Q.C."/>
            <person name="Ding S.J."/>
            <person name="Wang X.J."/>
            <person name="Zhu J.G."/>
            <person name="Ruan X.D."/>
            <person name="Zhao L."/>
            <person name="Wei J.T."/>
            <person name="Ye R.Z."/>
            <person name="Que T.C."/>
            <person name="Du C.H."/>
            <person name="Zhou Y.H."/>
            <person name="Cheng J.X."/>
            <person name="Dai P.F."/>
            <person name="Guo W.B."/>
            <person name="Han X.H."/>
            <person name="Huang E.J."/>
            <person name="Li L.F."/>
            <person name="Wei W."/>
            <person name="Gao Y.C."/>
            <person name="Liu J.Z."/>
            <person name="Shao H.Z."/>
            <person name="Wang X."/>
            <person name="Wang C.C."/>
            <person name="Yang T.C."/>
            <person name="Huo Q.B."/>
            <person name="Li W."/>
            <person name="Chen H.Y."/>
            <person name="Chen S.E."/>
            <person name="Zhou L.G."/>
            <person name="Ni X.B."/>
            <person name="Tian J.H."/>
            <person name="Sheng Y."/>
            <person name="Liu T."/>
            <person name="Pan Y.S."/>
            <person name="Xia L.Y."/>
            <person name="Li J."/>
            <person name="Zhao F."/>
            <person name="Cao W.C."/>
        </authorList>
    </citation>
    <scope>NUCLEOTIDE SEQUENCE</scope>
    <source>
        <strain evidence="2">Rmic-2018</strain>
    </source>
</reference>
<reference evidence="2" key="2">
    <citation type="submission" date="2021-09" db="EMBL/GenBank/DDBJ databases">
        <authorList>
            <person name="Jia N."/>
            <person name="Wang J."/>
            <person name="Shi W."/>
            <person name="Du L."/>
            <person name="Sun Y."/>
            <person name="Zhan W."/>
            <person name="Jiang J."/>
            <person name="Wang Q."/>
            <person name="Zhang B."/>
            <person name="Ji P."/>
            <person name="Sakyi L.B."/>
            <person name="Cui X."/>
            <person name="Yuan T."/>
            <person name="Jiang B."/>
            <person name="Yang W."/>
            <person name="Lam T.T.-Y."/>
            <person name="Chang Q."/>
            <person name="Ding S."/>
            <person name="Wang X."/>
            <person name="Zhu J."/>
            <person name="Ruan X."/>
            <person name="Zhao L."/>
            <person name="Wei J."/>
            <person name="Que T."/>
            <person name="Du C."/>
            <person name="Cheng J."/>
            <person name="Dai P."/>
            <person name="Han X."/>
            <person name="Huang E."/>
            <person name="Gao Y."/>
            <person name="Liu J."/>
            <person name="Shao H."/>
            <person name="Ye R."/>
            <person name="Li L."/>
            <person name="Wei W."/>
            <person name="Wang X."/>
            <person name="Wang C."/>
            <person name="Huo Q."/>
            <person name="Li W."/>
            <person name="Guo W."/>
            <person name="Chen H."/>
            <person name="Chen S."/>
            <person name="Zhou L."/>
            <person name="Zhou L."/>
            <person name="Ni X."/>
            <person name="Tian J."/>
            <person name="Zhou Y."/>
            <person name="Sheng Y."/>
            <person name="Liu T."/>
            <person name="Pan Y."/>
            <person name="Xia L."/>
            <person name="Li J."/>
            <person name="Zhao F."/>
            <person name="Cao W."/>
        </authorList>
    </citation>
    <scope>NUCLEOTIDE SEQUENCE</scope>
    <source>
        <strain evidence="2">Rmic-2018</strain>
        <tissue evidence="2">Larvae</tissue>
    </source>
</reference>
<accession>A0A9J6DQX3</accession>
<protein>
    <submittedName>
        <fullName evidence="2">Uncharacterized protein</fullName>
    </submittedName>
</protein>
<sequence>MRKRSGQSDAALVAYRGSMELSSLANRPKAADQWNRCYLADGILRNETPISLHCFRNKTASALRTKPAVRPSALKTLRRQERALSLLSVIPFCVCVCSIRELEGALGRALTRDTIAPHSECGGGSDDEVISPSSSRRAPNPFRTNLRNRPPLRSASTLPPVSPWPRSIAVPVLPTPRRNYFRLTRSRHLRVCTAPDAAAAAVEEAVAADGCSLPVARVRPEEVKKFANLRPPRKVPKVSENACQRFARSVEEFLARMGSTTRASVINDDWWTSRGGNVPALRPSSFTAEYERALPEAHRKRSRLFDGFTSKWGASSSEAHESRAR</sequence>
<gene>
    <name evidence="2" type="ORF">HPB51_025126</name>
</gene>
<organism evidence="2 3">
    <name type="scientific">Rhipicephalus microplus</name>
    <name type="common">Cattle tick</name>
    <name type="synonym">Boophilus microplus</name>
    <dbReference type="NCBI Taxonomy" id="6941"/>
    <lineage>
        <taxon>Eukaryota</taxon>
        <taxon>Metazoa</taxon>
        <taxon>Ecdysozoa</taxon>
        <taxon>Arthropoda</taxon>
        <taxon>Chelicerata</taxon>
        <taxon>Arachnida</taxon>
        <taxon>Acari</taxon>
        <taxon>Parasitiformes</taxon>
        <taxon>Ixodida</taxon>
        <taxon>Ixodoidea</taxon>
        <taxon>Ixodidae</taxon>
        <taxon>Rhipicephalinae</taxon>
        <taxon>Rhipicephalus</taxon>
        <taxon>Boophilus</taxon>
    </lineage>
</organism>